<organism evidence="1 2">
    <name type="scientific">Mycobacterium paraffinicum</name>
    <dbReference type="NCBI Taxonomy" id="53378"/>
    <lineage>
        <taxon>Bacteria</taxon>
        <taxon>Bacillati</taxon>
        <taxon>Actinomycetota</taxon>
        <taxon>Actinomycetes</taxon>
        <taxon>Mycobacteriales</taxon>
        <taxon>Mycobacteriaceae</taxon>
        <taxon>Mycobacterium</taxon>
    </lineage>
</organism>
<reference evidence="1 2" key="1">
    <citation type="submission" date="2016-11" db="EMBL/GenBank/DDBJ databases">
        <title>Genome sequences of unsequenced Mycobacteria.</title>
        <authorList>
            <person name="Greninger A.L."/>
            <person name="Fang F."/>
            <person name="Jerome K.R."/>
        </authorList>
    </citation>
    <scope>NUCLEOTIDE SEQUENCE [LARGE SCALE GENOMIC DNA]</scope>
    <source>
        <strain evidence="1 2">M11</strain>
    </source>
</reference>
<dbReference type="EMBL" id="MPNT01000045">
    <property type="protein sequence ID" value="OJZ65819.1"/>
    <property type="molecule type" value="Genomic_DNA"/>
</dbReference>
<dbReference type="AlphaFoldDB" id="A0A1Q4HE50"/>
<evidence type="ECO:0000313" key="1">
    <source>
        <dbReference type="EMBL" id="OJZ65819.1"/>
    </source>
</evidence>
<gene>
    <name evidence="1" type="ORF">BRW65_27775</name>
</gene>
<accession>A0A1Q4HE50</accession>
<name>A0A1Q4HE50_9MYCO</name>
<sequence>MQYSTSPNVKGIDAAVQRIHALFGVQVTEHYLRRAITKRRLQRHEIGHVIHFSDRDLYEFIVLNTKKPNA</sequence>
<evidence type="ECO:0000313" key="2">
    <source>
        <dbReference type="Proteomes" id="UP000186438"/>
    </source>
</evidence>
<comment type="caution">
    <text evidence="1">The sequence shown here is derived from an EMBL/GenBank/DDBJ whole genome shotgun (WGS) entry which is preliminary data.</text>
</comment>
<protein>
    <submittedName>
        <fullName evidence="1">Uncharacterized protein</fullName>
    </submittedName>
</protein>
<dbReference type="Proteomes" id="UP000186438">
    <property type="component" value="Unassembled WGS sequence"/>
</dbReference>
<keyword evidence="2" id="KW-1185">Reference proteome</keyword>
<proteinExistence type="predicted"/>